<proteinExistence type="predicted"/>
<accession>A0A6C0BK41</accession>
<organism evidence="1">
    <name type="scientific">viral metagenome</name>
    <dbReference type="NCBI Taxonomy" id="1070528"/>
    <lineage>
        <taxon>unclassified sequences</taxon>
        <taxon>metagenomes</taxon>
        <taxon>organismal metagenomes</taxon>
    </lineage>
</organism>
<name>A0A6C0BK41_9ZZZZ</name>
<protein>
    <submittedName>
        <fullName evidence="1">Uncharacterized protein</fullName>
    </submittedName>
</protein>
<sequence length="215" mass="25663">MKLSFHYHRPSFNFRFSSNTTFQKLNSHKNYHICQPIPNQFMAKHSHVIYVNTAVTGHKYWIRIRRNNQYVPYHPFPQQQQVPSPHPPHATPDTDGWVMVGARHHTPPKPPVEQPIYYWVITEHNLFDRNDKSFRLFFTEPDTTQIENVDQNNYMAIDQNQQLRLIHIHLKHKGMKMTPTYYVARTTQQVEDALQFVKYCVVKNENNEQKLIDLP</sequence>
<evidence type="ECO:0000313" key="1">
    <source>
        <dbReference type="EMBL" id="QHS92725.1"/>
    </source>
</evidence>
<dbReference type="EMBL" id="MN739189">
    <property type="protein sequence ID" value="QHS92725.1"/>
    <property type="molecule type" value="Genomic_DNA"/>
</dbReference>
<reference evidence="1" key="1">
    <citation type="journal article" date="2020" name="Nature">
        <title>Giant virus diversity and host interactions through global metagenomics.</title>
        <authorList>
            <person name="Schulz F."/>
            <person name="Roux S."/>
            <person name="Paez-Espino D."/>
            <person name="Jungbluth S."/>
            <person name="Walsh D.A."/>
            <person name="Denef V.J."/>
            <person name="McMahon K.D."/>
            <person name="Konstantinidis K.T."/>
            <person name="Eloe-Fadrosh E.A."/>
            <person name="Kyrpides N.C."/>
            <person name="Woyke T."/>
        </authorList>
    </citation>
    <scope>NUCLEOTIDE SEQUENCE</scope>
    <source>
        <strain evidence="1">GVMAG-M-3300014204-73</strain>
    </source>
</reference>
<dbReference type="AlphaFoldDB" id="A0A6C0BK41"/>